<dbReference type="SUPFAM" id="SSF52172">
    <property type="entry name" value="CheY-like"/>
    <property type="match status" value="1"/>
</dbReference>
<dbReference type="PROSITE" id="PS50110">
    <property type="entry name" value="RESPONSE_REGULATORY"/>
    <property type="match status" value="1"/>
</dbReference>
<dbReference type="EMBL" id="FQXS01000018">
    <property type="protein sequence ID" value="SHH96586.1"/>
    <property type="molecule type" value="Genomic_DNA"/>
</dbReference>
<accession>A0A1M5X9Z2</accession>
<dbReference type="STRING" id="1121409.SAMN02745124_02908"/>
<organism evidence="3 4">
    <name type="scientific">Desulfofustis glycolicus DSM 9705</name>
    <dbReference type="NCBI Taxonomy" id="1121409"/>
    <lineage>
        <taxon>Bacteria</taxon>
        <taxon>Pseudomonadati</taxon>
        <taxon>Thermodesulfobacteriota</taxon>
        <taxon>Desulfobulbia</taxon>
        <taxon>Desulfobulbales</taxon>
        <taxon>Desulfocapsaceae</taxon>
        <taxon>Desulfofustis</taxon>
    </lineage>
</organism>
<dbReference type="AlphaFoldDB" id="A0A1M5X9Z2"/>
<dbReference type="InterPro" id="IPR011006">
    <property type="entry name" value="CheY-like_superfamily"/>
</dbReference>
<name>A0A1M5X9Z2_9BACT</name>
<evidence type="ECO:0000313" key="4">
    <source>
        <dbReference type="Proteomes" id="UP000184139"/>
    </source>
</evidence>
<dbReference type="Pfam" id="PF00072">
    <property type="entry name" value="Response_reg"/>
    <property type="match status" value="1"/>
</dbReference>
<dbReference type="InterPro" id="IPR001789">
    <property type="entry name" value="Sig_transdc_resp-reg_receiver"/>
</dbReference>
<dbReference type="OrthoDB" id="5421344at2"/>
<dbReference type="Gene3D" id="3.40.50.2300">
    <property type="match status" value="1"/>
</dbReference>
<dbReference type="Proteomes" id="UP000184139">
    <property type="component" value="Unassembled WGS sequence"/>
</dbReference>
<proteinExistence type="predicted"/>
<keyword evidence="4" id="KW-1185">Reference proteome</keyword>
<sequence>MITDSNSRVRDLLKRELEDEGYVVFSTKNGQDILDSISSPGSIDLIILDPQLFCPYRLNLLGSLCASAQNVPIIIHGFHDQRAYTESLQHVRFVDKDANSIKELKEAVRSCMSRKTGGIA</sequence>
<gene>
    <name evidence="3" type="ORF">SAMN02745124_02908</name>
</gene>
<reference evidence="3 4" key="1">
    <citation type="submission" date="2016-11" db="EMBL/GenBank/DDBJ databases">
        <authorList>
            <person name="Jaros S."/>
            <person name="Januszkiewicz K."/>
            <person name="Wedrychowicz H."/>
        </authorList>
    </citation>
    <scope>NUCLEOTIDE SEQUENCE [LARGE SCALE GENOMIC DNA]</scope>
    <source>
        <strain evidence="3 4">DSM 9705</strain>
    </source>
</reference>
<dbReference type="RefSeq" id="WP_073377240.1">
    <property type="nucleotide sequence ID" value="NZ_FQXS01000018.1"/>
</dbReference>
<evidence type="ECO:0000256" key="1">
    <source>
        <dbReference type="PROSITE-ProRule" id="PRU00169"/>
    </source>
</evidence>
<feature type="domain" description="Response regulatory" evidence="2">
    <location>
        <begin position="1"/>
        <end position="111"/>
    </location>
</feature>
<dbReference type="GO" id="GO:0000160">
    <property type="term" value="P:phosphorelay signal transduction system"/>
    <property type="evidence" value="ECO:0007669"/>
    <property type="project" value="InterPro"/>
</dbReference>
<keyword evidence="1" id="KW-0597">Phosphoprotein</keyword>
<protein>
    <submittedName>
        <fullName evidence="3">CheY chemotaxis protein or a CheY-like REC (Receiver) domain</fullName>
    </submittedName>
</protein>
<evidence type="ECO:0000259" key="2">
    <source>
        <dbReference type="PROSITE" id="PS50110"/>
    </source>
</evidence>
<evidence type="ECO:0000313" key="3">
    <source>
        <dbReference type="EMBL" id="SHH96586.1"/>
    </source>
</evidence>
<feature type="modified residue" description="4-aspartylphosphate" evidence="1">
    <location>
        <position position="49"/>
    </location>
</feature>